<organism evidence="1 2">
    <name type="scientific">Enhygromyxa salina</name>
    <dbReference type="NCBI Taxonomy" id="215803"/>
    <lineage>
        <taxon>Bacteria</taxon>
        <taxon>Pseudomonadati</taxon>
        <taxon>Myxococcota</taxon>
        <taxon>Polyangia</taxon>
        <taxon>Nannocystales</taxon>
        <taxon>Nannocystaceae</taxon>
        <taxon>Enhygromyxa</taxon>
    </lineage>
</organism>
<reference evidence="1 2" key="1">
    <citation type="submission" date="2018-03" db="EMBL/GenBank/DDBJ databases">
        <title>Draft Genome Sequences of the Obligatory Marine Myxobacteria Enhygromyxa salina SWB007.</title>
        <authorList>
            <person name="Poehlein A."/>
            <person name="Moghaddam J.A."/>
            <person name="Harms H."/>
            <person name="Alanjari M."/>
            <person name="Koenig G.M."/>
            <person name="Daniel R."/>
            <person name="Schaeberle T.F."/>
        </authorList>
    </citation>
    <scope>NUCLEOTIDE SEQUENCE [LARGE SCALE GENOMIC DNA]</scope>
    <source>
        <strain evidence="1 2">SWB007</strain>
    </source>
</reference>
<protein>
    <submittedName>
        <fullName evidence="1">Uncharacterized protein</fullName>
    </submittedName>
</protein>
<dbReference type="AlphaFoldDB" id="A0A2S9YWH8"/>
<name>A0A2S9YWH8_9BACT</name>
<dbReference type="Proteomes" id="UP000238823">
    <property type="component" value="Unassembled WGS sequence"/>
</dbReference>
<sequence>MPSLDLDWRPPSSAAGDLDELAAALGPRARVGLLVDGSGSREASKLDAMQLAALVGRIAPDTAVHAIGPHDTTRPRLADVIREDPPLLPATGPSGRTRWSLPKQLDVDPVWLQRWAELGDPAVLVVGPVEVDAPVWRSVAPAAVGSCEPLLSSLIAGQTHSLELLEPFLDHADAVLAAAYAVELAQVVPGIEAELAEFQASRTRSDFDADGWARYQCGQRYLRYLQPFSACVSGSDAHACQMTPRLFLRGSARIGTVEPSEYIPTDCARRIDRDYVEALRAPARAAAELAQDHLDVGWMILAERLATLSEVHGAISSLCTPARRRFSEADLTQLRASVAELGPLFTNDDPPAHDARFLANDAVFHVPGLGTVRQLARYDGGTDSASRALIAAAQQLANFSRAHARCVPRPGEPPLMALLIDTHTATQELLGFFYAEELWCDDLGPL</sequence>
<comment type="caution">
    <text evidence="1">The sequence shown here is derived from an EMBL/GenBank/DDBJ whole genome shotgun (WGS) entry which is preliminary data.</text>
</comment>
<proteinExistence type="predicted"/>
<evidence type="ECO:0000313" key="2">
    <source>
        <dbReference type="Proteomes" id="UP000238823"/>
    </source>
</evidence>
<gene>
    <name evidence="1" type="ORF">ENSA7_08390</name>
</gene>
<dbReference type="EMBL" id="PVNL01000022">
    <property type="protein sequence ID" value="PRQ09433.1"/>
    <property type="molecule type" value="Genomic_DNA"/>
</dbReference>
<evidence type="ECO:0000313" key="1">
    <source>
        <dbReference type="EMBL" id="PRQ09433.1"/>
    </source>
</evidence>
<accession>A0A2S9YWH8</accession>